<dbReference type="Gene3D" id="3.40.640.10">
    <property type="entry name" value="Type I PLP-dependent aspartate aminotransferase-like (Major domain)"/>
    <property type="match status" value="2"/>
</dbReference>
<dbReference type="Pfam" id="PF00155">
    <property type="entry name" value="Aminotran_1_2"/>
    <property type="match status" value="2"/>
</dbReference>
<dbReference type="EMBL" id="CAJNOT010001716">
    <property type="protein sequence ID" value="CAF1239972.1"/>
    <property type="molecule type" value="Genomic_DNA"/>
</dbReference>
<comment type="catalytic activity">
    <reaction evidence="7">
        <text>L-serine + hexadecanoyl-CoA + H(+) = 3-oxosphinganine + CO2 + CoA</text>
        <dbReference type="Rhea" id="RHEA:14761"/>
        <dbReference type="ChEBI" id="CHEBI:15378"/>
        <dbReference type="ChEBI" id="CHEBI:16526"/>
        <dbReference type="ChEBI" id="CHEBI:33384"/>
        <dbReference type="ChEBI" id="CHEBI:57287"/>
        <dbReference type="ChEBI" id="CHEBI:57379"/>
        <dbReference type="ChEBI" id="CHEBI:58299"/>
        <dbReference type="EC" id="2.3.1.50"/>
    </reaction>
</comment>
<evidence type="ECO:0000313" key="11">
    <source>
        <dbReference type="Proteomes" id="UP000663864"/>
    </source>
</evidence>
<sequence length="580" mass="65355">MEGSLSKLPEIVALKKKYKAYLYVDEAHSIGAIGSHGRGVVDYWNVDPKDIDIHMGTFTKSFGSAGGYIAGKKNDLKKVNLEDENFEESPTWAIVITILSFTLHTALGWFRDFLRYIGLEEKKTAIDPNPKNFVPLYQSFECFYTRNLYKRLRDVFNQPIASIAGPIVNVMERVTDDYNWTFRFTGRNIPAINLGSYNYLGFAENNGPCAEAAIRSIEQYGITTCSTRHELGNQQYMITLEKMMADYLGVEDCITFGMSFATNALNIPAIMGKGDLILSDKLNHVSIILGSRLSGAHIRRFNHNDMQDLEYQLRDAIVHGQPRRFRPWKRILIIVEGIYSMEGSLCKLPEIVALKKKYKAYLYVDEAHSIGAIGSHGRGVVDYCNVDPKDIDIHMGTFTKSFGSAGGYIAGKKSLIDYIRVHSHSACYSSSMSAPIVYQIISALNIITGRDGTDNGQKRIQQLACNVHYFRRQLIDMGFVVYGNKDSAVVPVMLFLPIRIAAVNREMLKRGCAVVTVGFPATKINEPRIRFCLSASHTKEMLDHTFRAFDEVGYMTGLQCSKRKPLHRLVDLNPEDYLED</sequence>
<dbReference type="GO" id="GO:0046512">
    <property type="term" value="P:sphingosine biosynthetic process"/>
    <property type="evidence" value="ECO:0007669"/>
    <property type="project" value="TreeGrafter"/>
</dbReference>
<dbReference type="InterPro" id="IPR001917">
    <property type="entry name" value="Aminotrans_II_pyridoxalP_BS"/>
</dbReference>
<dbReference type="PROSITE" id="PS00599">
    <property type="entry name" value="AA_TRANSFER_CLASS_2"/>
    <property type="match status" value="2"/>
</dbReference>
<feature type="domain" description="Aminotransferase class I/classII large" evidence="9">
    <location>
        <begin position="191"/>
        <end position="548"/>
    </location>
</feature>
<keyword evidence="5 8" id="KW-0663">Pyridoxal phosphate</keyword>
<feature type="domain" description="Aminotransferase class I/classII large" evidence="9">
    <location>
        <begin position="3"/>
        <end position="78"/>
    </location>
</feature>
<dbReference type="AlphaFoldDB" id="A0A814ZC64"/>
<dbReference type="PANTHER" id="PTHR13693:SF3">
    <property type="entry name" value="LD36009P"/>
    <property type="match status" value="1"/>
</dbReference>
<comment type="caution">
    <text evidence="10">The sequence shown here is derived from an EMBL/GenBank/DDBJ whole genome shotgun (WGS) entry which is preliminary data.</text>
</comment>
<evidence type="ECO:0000256" key="5">
    <source>
        <dbReference type="ARBA" id="ARBA00022898"/>
    </source>
</evidence>
<keyword evidence="6" id="KW-0012">Acyltransferase</keyword>
<proteinExistence type="inferred from homology"/>
<dbReference type="InterPro" id="IPR015424">
    <property type="entry name" value="PyrdxlP-dep_Trfase"/>
</dbReference>
<gene>
    <name evidence="10" type="ORF">ZHD862_LOCUS24823</name>
</gene>
<evidence type="ECO:0000256" key="7">
    <source>
        <dbReference type="ARBA" id="ARBA00048528"/>
    </source>
</evidence>
<evidence type="ECO:0000256" key="6">
    <source>
        <dbReference type="ARBA" id="ARBA00023315"/>
    </source>
</evidence>
<comment type="cofactor">
    <cofactor evidence="1 8">
        <name>pyridoxal 5'-phosphate</name>
        <dbReference type="ChEBI" id="CHEBI:597326"/>
    </cofactor>
</comment>
<dbReference type="Proteomes" id="UP000663864">
    <property type="component" value="Unassembled WGS sequence"/>
</dbReference>
<protein>
    <recommendedName>
        <fullName evidence="3">serine C-palmitoyltransferase</fullName>
        <ecNumber evidence="3">2.3.1.50</ecNumber>
    </recommendedName>
</protein>
<evidence type="ECO:0000256" key="1">
    <source>
        <dbReference type="ARBA" id="ARBA00001933"/>
    </source>
</evidence>
<dbReference type="InterPro" id="IPR015421">
    <property type="entry name" value="PyrdxlP-dep_Trfase_major"/>
</dbReference>
<evidence type="ECO:0000256" key="8">
    <source>
        <dbReference type="RuleBase" id="RU003693"/>
    </source>
</evidence>
<dbReference type="GO" id="GO:0017059">
    <property type="term" value="C:serine palmitoyltransferase complex"/>
    <property type="evidence" value="ECO:0007669"/>
    <property type="project" value="TreeGrafter"/>
</dbReference>
<dbReference type="EC" id="2.3.1.50" evidence="3"/>
<dbReference type="InterPro" id="IPR015422">
    <property type="entry name" value="PyrdxlP-dep_Trfase_small"/>
</dbReference>
<dbReference type="SUPFAM" id="SSF53383">
    <property type="entry name" value="PLP-dependent transferases"/>
    <property type="match status" value="2"/>
</dbReference>
<reference evidence="10" key="1">
    <citation type="submission" date="2021-02" db="EMBL/GenBank/DDBJ databases">
        <authorList>
            <person name="Nowell W R."/>
        </authorList>
    </citation>
    <scope>NUCLEOTIDE SEQUENCE</scope>
</reference>
<dbReference type="GO" id="GO:0046513">
    <property type="term" value="P:ceramide biosynthetic process"/>
    <property type="evidence" value="ECO:0007669"/>
    <property type="project" value="TreeGrafter"/>
</dbReference>
<organism evidence="10 11">
    <name type="scientific">Rotaria sordida</name>
    <dbReference type="NCBI Taxonomy" id="392033"/>
    <lineage>
        <taxon>Eukaryota</taxon>
        <taxon>Metazoa</taxon>
        <taxon>Spiralia</taxon>
        <taxon>Gnathifera</taxon>
        <taxon>Rotifera</taxon>
        <taxon>Eurotatoria</taxon>
        <taxon>Bdelloidea</taxon>
        <taxon>Philodinida</taxon>
        <taxon>Philodinidae</taxon>
        <taxon>Rotaria</taxon>
    </lineage>
</organism>
<evidence type="ECO:0000313" key="10">
    <source>
        <dbReference type="EMBL" id="CAF1239972.1"/>
    </source>
</evidence>
<evidence type="ECO:0000256" key="2">
    <source>
        <dbReference type="ARBA" id="ARBA00008392"/>
    </source>
</evidence>
<keyword evidence="4" id="KW-0808">Transferase</keyword>
<evidence type="ECO:0000256" key="3">
    <source>
        <dbReference type="ARBA" id="ARBA00013220"/>
    </source>
</evidence>
<dbReference type="CDD" id="cd06454">
    <property type="entry name" value="KBL_like"/>
    <property type="match status" value="1"/>
</dbReference>
<name>A0A814ZC64_9BILA</name>
<evidence type="ECO:0000259" key="9">
    <source>
        <dbReference type="Pfam" id="PF00155"/>
    </source>
</evidence>
<dbReference type="GO" id="GO:0030170">
    <property type="term" value="F:pyridoxal phosphate binding"/>
    <property type="evidence" value="ECO:0007669"/>
    <property type="project" value="InterPro"/>
</dbReference>
<dbReference type="GO" id="GO:0004758">
    <property type="term" value="F:serine C-palmitoyltransferase activity"/>
    <property type="evidence" value="ECO:0007669"/>
    <property type="project" value="UniProtKB-EC"/>
</dbReference>
<dbReference type="GO" id="GO:0016020">
    <property type="term" value="C:membrane"/>
    <property type="evidence" value="ECO:0007669"/>
    <property type="project" value="GOC"/>
</dbReference>
<dbReference type="InterPro" id="IPR050087">
    <property type="entry name" value="AON_synthase_class-II"/>
</dbReference>
<accession>A0A814ZC64</accession>
<dbReference type="PANTHER" id="PTHR13693">
    <property type="entry name" value="CLASS II AMINOTRANSFERASE/8-AMINO-7-OXONONANOATE SYNTHASE"/>
    <property type="match status" value="1"/>
</dbReference>
<comment type="similarity">
    <text evidence="2 8">Belongs to the class-II pyridoxal-phosphate-dependent aminotransferase family.</text>
</comment>
<evidence type="ECO:0000256" key="4">
    <source>
        <dbReference type="ARBA" id="ARBA00022679"/>
    </source>
</evidence>
<dbReference type="InterPro" id="IPR004839">
    <property type="entry name" value="Aminotransferase_I/II_large"/>
</dbReference>
<dbReference type="Gene3D" id="3.90.1150.10">
    <property type="entry name" value="Aspartate Aminotransferase, domain 1"/>
    <property type="match status" value="1"/>
</dbReference>